<dbReference type="RefSeq" id="WP_349218645.1">
    <property type="nucleotide sequence ID" value="NZ_JBBMFD010000006.1"/>
</dbReference>
<evidence type="ECO:0000313" key="4">
    <source>
        <dbReference type="Proteomes" id="UP001489509"/>
    </source>
</evidence>
<organism evidence="3 4">
    <name type="scientific">Solibaculum intestinale</name>
    <dbReference type="NCBI Taxonomy" id="3133165"/>
    <lineage>
        <taxon>Bacteria</taxon>
        <taxon>Bacillati</taxon>
        <taxon>Bacillota</taxon>
        <taxon>Clostridia</taxon>
        <taxon>Eubacteriales</taxon>
        <taxon>Oscillospiraceae</taxon>
        <taxon>Solibaculum</taxon>
    </lineage>
</organism>
<protein>
    <submittedName>
        <fullName evidence="3">DUF4375 domain-containing protein</fullName>
    </submittedName>
</protein>
<reference evidence="3 4" key="1">
    <citation type="submission" date="2024-03" db="EMBL/GenBank/DDBJ databases">
        <title>Human intestinal bacterial collection.</title>
        <authorList>
            <person name="Pauvert C."/>
            <person name="Hitch T.C.A."/>
            <person name="Clavel T."/>
        </authorList>
    </citation>
    <scope>NUCLEOTIDE SEQUENCE [LARGE SCALE GENOMIC DNA]</scope>
    <source>
        <strain evidence="3 4">CLA-JM-H44</strain>
    </source>
</reference>
<evidence type="ECO:0000313" key="3">
    <source>
        <dbReference type="EMBL" id="MEQ2440219.1"/>
    </source>
</evidence>
<dbReference type="EMBL" id="JBBMFD010000006">
    <property type="protein sequence ID" value="MEQ2440219.1"/>
    <property type="molecule type" value="Genomic_DNA"/>
</dbReference>
<keyword evidence="1" id="KW-0812">Transmembrane</keyword>
<dbReference type="InterPro" id="IPR025402">
    <property type="entry name" value="DMP19_C"/>
</dbReference>
<evidence type="ECO:0000256" key="1">
    <source>
        <dbReference type="SAM" id="Phobius"/>
    </source>
</evidence>
<dbReference type="Gene3D" id="1.20.1420.60">
    <property type="match status" value="1"/>
</dbReference>
<name>A0ABV1DZZ8_9FIRM</name>
<sequence length="196" mass="21761">MEKKLEKRYGLELAVGAAVLAASTITAYFLMRKDRKLLEEKVKAFIRLGERYRHLTGPLFDTIPQRQLYRAVTANLDGKLKDAADPNEVLSSFTPEQSTIYIIHDVCRSIVSGGFIKLFTGEHSVFAQSAPEIFEQVGAHDYTDILSRANAIFEGGVNASEFQPLDAAFLTLLKTNPISQCCGVFISEHRSAFLDA</sequence>
<feature type="transmembrane region" description="Helical" evidence="1">
    <location>
        <begin position="13"/>
        <end position="31"/>
    </location>
</feature>
<keyword evidence="4" id="KW-1185">Reference proteome</keyword>
<dbReference type="Proteomes" id="UP001489509">
    <property type="component" value="Unassembled WGS sequence"/>
</dbReference>
<gene>
    <name evidence="3" type="ORF">WMO26_05195</name>
</gene>
<proteinExistence type="predicted"/>
<dbReference type="Pfam" id="PF14300">
    <property type="entry name" value="DMP19"/>
    <property type="match status" value="1"/>
</dbReference>
<accession>A0ABV1DZZ8</accession>
<comment type="caution">
    <text evidence="3">The sequence shown here is derived from an EMBL/GenBank/DDBJ whole genome shotgun (WGS) entry which is preliminary data.</text>
</comment>
<keyword evidence="1" id="KW-0472">Membrane</keyword>
<keyword evidence="1" id="KW-1133">Transmembrane helix</keyword>
<evidence type="ECO:0000259" key="2">
    <source>
        <dbReference type="Pfam" id="PF14300"/>
    </source>
</evidence>
<feature type="domain" description="DNA mimic protein DMP19 C-terminal" evidence="2">
    <location>
        <begin position="92"/>
        <end position="159"/>
    </location>
</feature>